<accession>A0ABY2JLK9</accession>
<feature type="transmembrane region" description="Helical" evidence="6">
    <location>
        <begin position="67"/>
        <end position="86"/>
    </location>
</feature>
<dbReference type="EMBL" id="SOGO01000010">
    <property type="protein sequence ID" value="TFD06093.1"/>
    <property type="molecule type" value="Genomic_DNA"/>
</dbReference>
<dbReference type="InterPro" id="IPR007016">
    <property type="entry name" value="O-antigen_ligase-rel_domated"/>
</dbReference>
<gene>
    <name evidence="8" type="ORF">E3T25_03175</name>
</gene>
<feature type="region of interest" description="Disordered" evidence="5">
    <location>
        <begin position="419"/>
        <end position="471"/>
    </location>
</feature>
<evidence type="ECO:0000256" key="1">
    <source>
        <dbReference type="ARBA" id="ARBA00004141"/>
    </source>
</evidence>
<keyword evidence="2 6" id="KW-0812">Transmembrane</keyword>
<feature type="transmembrane region" description="Helical" evidence="6">
    <location>
        <begin position="262"/>
        <end position="283"/>
    </location>
</feature>
<organism evidence="8 9">
    <name type="scientific">Cryobacterium sandaracinum</name>
    <dbReference type="NCBI Taxonomy" id="1259247"/>
    <lineage>
        <taxon>Bacteria</taxon>
        <taxon>Bacillati</taxon>
        <taxon>Actinomycetota</taxon>
        <taxon>Actinomycetes</taxon>
        <taxon>Micrococcales</taxon>
        <taxon>Microbacteriaceae</taxon>
        <taxon>Cryobacterium</taxon>
    </lineage>
</organism>
<evidence type="ECO:0000256" key="2">
    <source>
        <dbReference type="ARBA" id="ARBA00022692"/>
    </source>
</evidence>
<keyword evidence="8" id="KW-0436">Ligase</keyword>
<name>A0ABY2JLK9_9MICO</name>
<feature type="transmembrane region" description="Helical" evidence="6">
    <location>
        <begin position="122"/>
        <end position="140"/>
    </location>
</feature>
<dbReference type="RefSeq" id="WP_134372122.1">
    <property type="nucleotide sequence ID" value="NZ_SOGO01000010.1"/>
</dbReference>
<feature type="transmembrane region" description="Helical" evidence="6">
    <location>
        <begin position="34"/>
        <end position="55"/>
    </location>
</feature>
<keyword evidence="9" id="KW-1185">Reference proteome</keyword>
<dbReference type="InterPro" id="IPR051533">
    <property type="entry name" value="WaaL-like"/>
</dbReference>
<evidence type="ECO:0000313" key="8">
    <source>
        <dbReference type="EMBL" id="TFD06093.1"/>
    </source>
</evidence>
<dbReference type="PANTHER" id="PTHR37422">
    <property type="entry name" value="TEICHURONIC ACID BIOSYNTHESIS PROTEIN TUAE"/>
    <property type="match status" value="1"/>
</dbReference>
<feature type="transmembrane region" description="Helical" evidence="6">
    <location>
        <begin position="399"/>
        <end position="417"/>
    </location>
</feature>
<feature type="domain" description="O-antigen ligase-related" evidence="7">
    <location>
        <begin position="220"/>
        <end position="354"/>
    </location>
</feature>
<comment type="subcellular location">
    <subcellularLocation>
        <location evidence="1">Membrane</location>
        <topology evidence="1">Multi-pass membrane protein</topology>
    </subcellularLocation>
</comment>
<evidence type="ECO:0000256" key="4">
    <source>
        <dbReference type="ARBA" id="ARBA00023136"/>
    </source>
</evidence>
<protein>
    <submittedName>
        <fullName evidence="8">O-antigen ligase domain-containing protein</fullName>
    </submittedName>
</protein>
<keyword evidence="4 6" id="KW-0472">Membrane</keyword>
<keyword evidence="3 6" id="KW-1133">Transmembrane helix</keyword>
<dbReference type="Proteomes" id="UP000297851">
    <property type="component" value="Unassembled WGS sequence"/>
</dbReference>
<dbReference type="Pfam" id="PF04932">
    <property type="entry name" value="Wzy_C"/>
    <property type="match status" value="1"/>
</dbReference>
<dbReference type="GO" id="GO:0016874">
    <property type="term" value="F:ligase activity"/>
    <property type="evidence" value="ECO:0007669"/>
    <property type="project" value="UniProtKB-KW"/>
</dbReference>
<feature type="transmembrane region" description="Helical" evidence="6">
    <location>
        <begin position="343"/>
        <end position="363"/>
    </location>
</feature>
<reference evidence="8 9" key="1">
    <citation type="submission" date="2019-03" db="EMBL/GenBank/DDBJ databases">
        <title>Genomics of glacier-inhabiting Cryobacterium strains.</title>
        <authorList>
            <person name="Liu Q."/>
            <person name="Xin Y.-H."/>
        </authorList>
    </citation>
    <scope>NUCLEOTIDE SEQUENCE [LARGE SCALE GENOMIC DNA]</scope>
    <source>
        <strain evidence="8 9">TMT2-16</strain>
    </source>
</reference>
<feature type="transmembrane region" description="Helical" evidence="6">
    <location>
        <begin position="218"/>
        <end position="250"/>
    </location>
</feature>
<proteinExistence type="predicted"/>
<sequence>MSVIAALLVAFPWVVVILPKLVTSIVEGSPLASIVAIWSLAFGCIAPVALDPGFYQGLTTSPSNASALAWQLFLAVAMLLCLALVLAVPQRGWRTSRVALAAVALWGVLAVSSIIQGQNVMNLGITIGIALIVGSSQASFENLLWHGRAILRTAIALSLALWALAPNDVMRSAVGGGRDLLGIGQLMGATTHPNALGPVAAVAFLIEIFNRPQSRYRGVFMVAALVCLVFAQSRSGWAAALVGLLVLWGARGEAAHARTARLAVMVPAGLATVGVLLLGIQSIDADVLLSGRVQIWTTLWPLFLSSPIIGHGIEVLSVENRSGMGWIVSEHAGQAHNQVVQTLIDSGLLGVIALCTLTAVLFGRALNSTTMSRPLLLAVLSAGGVVTLVEAPLKSQLSGVSFVVILILALLSSREATPAGASRYERPGHPARRPITSAGPLRAARDMRKPRSARNSIGLTGQASMSSATCT</sequence>
<evidence type="ECO:0000313" key="9">
    <source>
        <dbReference type="Proteomes" id="UP000297851"/>
    </source>
</evidence>
<feature type="transmembrane region" description="Helical" evidence="6">
    <location>
        <begin position="375"/>
        <end position="393"/>
    </location>
</feature>
<feature type="compositionally biased region" description="Polar residues" evidence="5">
    <location>
        <begin position="453"/>
        <end position="471"/>
    </location>
</feature>
<feature type="transmembrane region" description="Helical" evidence="6">
    <location>
        <begin position="98"/>
        <end position="115"/>
    </location>
</feature>
<evidence type="ECO:0000256" key="6">
    <source>
        <dbReference type="SAM" id="Phobius"/>
    </source>
</evidence>
<evidence type="ECO:0000256" key="5">
    <source>
        <dbReference type="SAM" id="MobiDB-lite"/>
    </source>
</evidence>
<comment type="caution">
    <text evidence="8">The sequence shown here is derived from an EMBL/GenBank/DDBJ whole genome shotgun (WGS) entry which is preliminary data.</text>
</comment>
<evidence type="ECO:0000259" key="7">
    <source>
        <dbReference type="Pfam" id="PF04932"/>
    </source>
</evidence>
<dbReference type="PANTHER" id="PTHR37422:SF13">
    <property type="entry name" value="LIPOPOLYSACCHARIDE BIOSYNTHESIS PROTEIN PA4999-RELATED"/>
    <property type="match status" value="1"/>
</dbReference>
<evidence type="ECO:0000256" key="3">
    <source>
        <dbReference type="ARBA" id="ARBA00022989"/>
    </source>
</evidence>